<evidence type="ECO:0000256" key="10">
    <source>
        <dbReference type="RuleBase" id="RU363066"/>
    </source>
</evidence>
<evidence type="ECO:0000256" key="3">
    <source>
        <dbReference type="ARBA" id="ARBA00012054"/>
    </source>
</evidence>
<evidence type="ECO:0000256" key="7">
    <source>
        <dbReference type="ARBA" id="ARBA00022840"/>
    </source>
</evidence>
<dbReference type="InterPro" id="IPR006001">
    <property type="entry name" value="Therm_gnt_kin"/>
</dbReference>
<dbReference type="AlphaFoldDB" id="A0AAD1KRD2"/>
<keyword evidence="8" id="KW-0311">Gluconate utilization</keyword>
<dbReference type="PANTHER" id="PTHR43442:SF3">
    <property type="entry name" value="GLUCONOKINASE-RELATED"/>
    <property type="match status" value="1"/>
</dbReference>
<reference evidence="11" key="1">
    <citation type="submission" date="2021-06" db="EMBL/GenBank/DDBJ databases">
        <title>Genome sequence of Cutibacterium modestum strain KB17-24694.</title>
        <authorList>
            <person name="Dekio I."/>
            <person name="Asahina A."/>
            <person name="Nishida M."/>
        </authorList>
    </citation>
    <scope>NUCLEOTIDE SEQUENCE</scope>
    <source>
        <strain evidence="11">KB17-24694</strain>
    </source>
</reference>
<dbReference type="RefSeq" id="WP_172623562.1">
    <property type="nucleotide sequence ID" value="NZ_AP024747.1"/>
</dbReference>
<comment type="catalytic activity">
    <reaction evidence="9 10">
        <text>D-gluconate + ATP = 6-phospho-D-gluconate + ADP + H(+)</text>
        <dbReference type="Rhea" id="RHEA:19433"/>
        <dbReference type="ChEBI" id="CHEBI:15378"/>
        <dbReference type="ChEBI" id="CHEBI:18391"/>
        <dbReference type="ChEBI" id="CHEBI:30616"/>
        <dbReference type="ChEBI" id="CHEBI:58759"/>
        <dbReference type="ChEBI" id="CHEBI:456216"/>
        <dbReference type="EC" id="2.7.1.12"/>
    </reaction>
</comment>
<dbReference type="GO" id="GO:0046316">
    <property type="term" value="F:gluconokinase activity"/>
    <property type="evidence" value="ECO:0007669"/>
    <property type="project" value="UniProtKB-EC"/>
</dbReference>
<evidence type="ECO:0000256" key="1">
    <source>
        <dbReference type="ARBA" id="ARBA00004761"/>
    </source>
</evidence>
<dbReference type="NCBIfam" id="TIGR01313">
    <property type="entry name" value="therm_gnt_kin"/>
    <property type="match status" value="1"/>
</dbReference>
<dbReference type="GeneID" id="92880414"/>
<protein>
    <recommendedName>
        <fullName evidence="3 10">Gluconokinase</fullName>
        <ecNumber evidence="3 10">2.7.1.12</ecNumber>
    </recommendedName>
</protein>
<evidence type="ECO:0000256" key="5">
    <source>
        <dbReference type="ARBA" id="ARBA00022741"/>
    </source>
</evidence>
<evidence type="ECO:0000256" key="8">
    <source>
        <dbReference type="ARBA" id="ARBA00023064"/>
    </source>
</evidence>
<dbReference type="EMBL" id="AP024747">
    <property type="protein sequence ID" value="BCY25576.1"/>
    <property type="molecule type" value="Genomic_DNA"/>
</dbReference>
<gene>
    <name evidence="11" type="primary">aroK_2</name>
    <name evidence="11" type="ORF">KB1_15660</name>
</gene>
<dbReference type="GO" id="GO:0005737">
    <property type="term" value="C:cytoplasm"/>
    <property type="evidence" value="ECO:0007669"/>
    <property type="project" value="TreeGrafter"/>
</dbReference>
<dbReference type="SUPFAM" id="SSF52540">
    <property type="entry name" value="P-loop containing nucleoside triphosphate hydrolases"/>
    <property type="match status" value="1"/>
</dbReference>
<dbReference type="GO" id="GO:0005524">
    <property type="term" value="F:ATP binding"/>
    <property type="evidence" value="ECO:0007669"/>
    <property type="project" value="UniProtKB-KW"/>
</dbReference>
<dbReference type="GO" id="GO:0019521">
    <property type="term" value="P:D-gluconate metabolic process"/>
    <property type="evidence" value="ECO:0007669"/>
    <property type="project" value="UniProtKB-KW"/>
</dbReference>
<sequence>MSVNHSPRHVPPIVIMGVAGAGKTDIGSMLANCLGVDFMDSDDLHPQANIDKMASGHPLSDEDRHPWLANIAAWLAERADGGAVVACSALKHIYRDQLRQACPRLVFVHLAGDRRVVTKRIEARSGHFMPTSLIDSQYATLEPLTTDEVGITLNFDASREELTTKAATWLTDID</sequence>
<keyword evidence="7 10" id="KW-0067">ATP-binding</keyword>
<comment type="similarity">
    <text evidence="2 10">Belongs to the gluconokinase GntK/GntV family.</text>
</comment>
<proteinExistence type="inferred from homology"/>
<dbReference type="CDD" id="cd02021">
    <property type="entry name" value="GntK"/>
    <property type="match status" value="1"/>
</dbReference>
<evidence type="ECO:0000256" key="9">
    <source>
        <dbReference type="ARBA" id="ARBA00048090"/>
    </source>
</evidence>
<accession>A0AAD1KRD2</accession>
<keyword evidence="4 10" id="KW-0808">Transferase</keyword>
<dbReference type="EC" id="2.7.1.12" evidence="3 10"/>
<dbReference type="FunFam" id="3.40.50.300:FF:000522">
    <property type="entry name" value="Gluconokinase"/>
    <property type="match status" value="1"/>
</dbReference>
<evidence type="ECO:0000256" key="6">
    <source>
        <dbReference type="ARBA" id="ARBA00022777"/>
    </source>
</evidence>
<keyword evidence="5 10" id="KW-0547">Nucleotide-binding</keyword>
<evidence type="ECO:0000256" key="2">
    <source>
        <dbReference type="ARBA" id="ARBA00008420"/>
    </source>
</evidence>
<dbReference type="PANTHER" id="PTHR43442">
    <property type="entry name" value="GLUCONOKINASE-RELATED"/>
    <property type="match status" value="1"/>
</dbReference>
<evidence type="ECO:0000256" key="4">
    <source>
        <dbReference type="ARBA" id="ARBA00022679"/>
    </source>
</evidence>
<name>A0AAD1KRD2_9ACTN</name>
<evidence type="ECO:0000313" key="11">
    <source>
        <dbReference type="EMBL" id="BCY25576.1"/>
    </source>
</evidence>
<comment type="pathway">
    <text evidence="1">Carbohydrate acid metabolism.</text>
</comment>
<dbReference type="Pfam" id="PF01202">
    <property type="entry name" value="SKI"/>
    <property type="match status" value="1"/>
</dbReference>
<dbReference type="Gene3D" id="3.40.50.300">
    <property type="entry name" value="P-loop containing nucleotide triphosphate hydrolases"/>
    <property type="match status" value="1"/>
</dbReference>
<evidence type="ECO:0000313" key="12">
    <source>
        <dbReference type="Proteomes" id="UP000825072"/>
    </source>
</evidence>
<dbReference type="Proteomes" id="UP000825072">
    <property type="component" value="Chromosome 1"/>
</dbReference>
<organism evidence="11 12">
    <name type="scientific">Cutibacterium modestum</name>
    <dbReference type="NCBI Taxonomy" id="2559073"/>
    <lineage>
        <taxon>Bacteria</taxon>
        <taxon>Bacillati</taxon>
        <taxon>Actinomycetota</taxon>
        <taxon>Actinomycetes</taxon>
        <taxon>Propionibacteriales</taxon>
        <taxon>Propionibacteriaceae</taxon>
        <taxon>Cutibacterium</taxon>
    </lineage>
</organism>
<dbReference type="InterPro" id="IPR027417">
    <property type="entry name" value="P-loop_NTPase"/>
</dbReference>
<keyword evidence="6 10" id="KW-0418">Kinase</keyword>
<dbReference type="InterPro" id="IPR031322">
    <property type="entry name" value="Shikimate/glucono_kinase"/>
</dbReference>